<protein>
    <submittedName>
        <fullName evidence="3">Universal stress protein</fullName>
    </submittedName>
</protein>
<gene>
    <name evidence="3" type="ORF">ED312_21525</name>
</gene>
<dbReference type="Pfam" id="PF00582">
    <property type="entry name" value="Usp"/>
    <property type="match status" value="1"/>
</dbReference>
<dbReference type="SUPFAM" id="SSF52402">
    <property type="entry name" value="Adenine nucleotide alpha hydrolases-like"/>
    <property type="match status" value="2"/>
</dbReference>
<dbReference type="InterPro" id="IPR006016">
    <property type="entry name" value="UspA"/>
</dbReference>
<evidence type="ECO:0000259" key="2">
    <source>
        <dbReference type="Pfam" id="PF00582"/>
    </source>
</evidence>
<dbReference type="EMBL" id="RJTM01000168">
    <property type="protein sequence ID" value="RNL75290.1"/>
    <property type="molecule type" value="Genomic_DNA"/>
</dbReference>
<dbReference type="Proteomes" id="UP000267469">
    <property type="component" value="Unassembled WGS sequence"/>
</dbReference>
<comment type="caution">
    <text evidence="3">The sequence shown here is derived from an EMBL/GenBank/DDBJ whole genome shotgun (WGS) entry which is preliminary data.</text>
</comment>
<keyword evidence="4" id="KW-1185">Reference proteome</keyword>
<dbReference type="PRINTS" id="PR01438">
    <property type="entry name" value="UNVRSLSTRESS"/>
</dbReference>
<reference evidence="3 4" key="1">
    <citation type="submission" date="2018-10" db="EMBL/GenBank/DDBJ databases">
        <title>Sinomicrobium pectinilyticum sp. nov., a pectinase-producing bacterium isolated from alkaline and saline soil, and emended description of the genus Sinomicrobium.</title>
        <authorList>
            <person name="Cheng B."/>
            <person name="Li C."/>
            <person name="Lai Q."/>
            <person name="Du M."/>
            <person name="Shao Z."/>
            <person name="Xu P."/>
            <person name="Yang C."/>
        </authorList>
    </citation>
    <scope>NUCLEOTIDE SEQUENCE [LARGE SCALE GENOMIC DNA]</scope>
    <source>
        <strain evidence="3 4">5DNS001</strain>
    </source>
</reference>
<feature type="domain" description="UspA" evidence="2">
    <location>
        <begin position="1"/>
        <end position="140"/>
    </location>
</feature>
<dbReference type="OrthoDB" id="9788959at2"/>
<dbReference type="InterPro" id="IPR006015">
    <property type="entry name" value="Universal_stress_UspA"/>
</dbReference>
<dbReference type="InterPro" id="IPR014729">
    <property type="entry name" value="Rossmann-like_a/b/a_fold"/>
</dbReference>
<dbReference type="PANTHER" id="PTHR46268">
    <property type="entry name" value="STRESS RESPONSE PROTEIN NHAX"/>
    <property type="match status" value="1"/>
</dbReference>
<sequence>MKKILIPTDFSRNALMAAKYAAALFAGETGTFYLLHAEQGNTPGTGKQGILYRTVSETEEKMEKLRKKLSDADKNEQHDYKGEVYYDSLVGAVGWAILAKDIHYVFMGMKGMTAAERVFIGSNTMNVIRKIDFCPVVIIPPDPVSIPALPAGILFPTDFKRNYEQFELWPLTEMARIRKGEVVIMHIAEEECLNIDQSKHRKKLKKILKDIAYTEEEIVKNDNISTLIYRYAQREPVGMIAMINSKHGFLESFFREQVIRKIAFRVSVPFLILPEIT</sequence>
<dbReference type="Gene3D" id="3.40.50.620">
    <property type="entry name" value="HUPs"/>
    <property type="match status" value="2"/>
</dbReference>
<accession>A0A3N0DHY5</accession>
<comment type="similarity">
    <text evidence="1">Belongs to the universal stress protein A family.</text>
</comment>
<evidence type="ECO:0000313" key="4">
    <source>
        <dbReference type="Proteomes" id="UP000267469"/>
    </source>
</evidence>
<evidence type="ECO:0000256" key="1">
    <source>
        <dbReference type="ARBA" id="ARBA00008791"/>
    </source>
</evidence>
<dbReference type="AlphaFoldDB" id="A0A3N0DHY5"/>
<dbReference type="RefSeq" id="WP_123218088.1">
    <property type="nucleotide sequence ID" value="NZ_RJTM01000168.1"/>
</dbReference>
<proteinExistence type="inferred from homology"/>
<dbReference type="CDD" id="cd00293">
    <property type="entry name" value="USP-like"/>
    <property type="match status" value="1"/>
</dbReference>
<name>A0A3N0DHY5_SINP1</name>
<evidence type="ECO:0000313" key="3">
    <source>
        <dbReference type="EMBL" id="RNL75290.1"/>
    </source>
</evidence>
<organism evidence="3 4">
    <name type="scientific">Sinomicrobium pectinilyticum</name>
    <dbReference type="NCBI Taxonomy" id="1084421"/>
    <lineage>
        <taxon>Bacteria</taxon>
        <taxon>Pseudomonadati</taxon>
        <taxon>Bacteroidota</taxon>
        <taxon>Flavobacteriia</taxon>
        <taxon>Flavobacteriales</taxon>
        <taxon>Flavobacteriaceae</taxon>
        <taxon>Sinomicrobium</taxon>
    </lineage>
</organism>
<dbReference type="PANTHER" id="PTHR46268:SF6">
    <property type="entry name" value="UNIVERSAL STRESS PROTEIN UP12"/>
    <property type="match status" value="1"/>
</dbReference>